<evidence type="ECO:0000313" key="1">
    <source>
        <dbReference type="EMBL" id="CAF1919659.1"/>
    </source>
</evidence>
<name>A0A816KGB8_BRANA</name>
<gene>
    <name evidence="1" type="ORF">DARMORV10_C02P49100.1</name>
</gene>
<dbReference type="Proteomes" id="UP001295469">
    <property type="component" value="Chromosome C02"/>
</dbReference>
<dbReference type="EMBL" id="HG994366">
    <property type="protein sequence ID" value="CAF1919659.1"/>
    <property type="molecule type" value="Genomic_DNA"/>
</dbReference>
<sequence>MLGTMLTKDKVPFAVLKNSWFMFPRQGMPVVEIGLKRFYIVEGKRWKHDKGKRPSIEEFQR</sequence>
<dbReference type="AlphaFoldDB" id="A0A816KGB8"/>
<reference evidence="1" key="1">
    <citation type="submission" date="2021-01" db="EMBL/GenBank/DDBJ databases">
        <authorList>
            <consortium name="Genoscope - CEA"/>
            <person name="William W."/>
        </authorList>
    </citation>
    <scope>NUCLEOTIDE SEQUENCE</scope>
</reference>
<proteinExistence type="predicted"/>
<accession>A0A816KGB8</accession>
<organism evidence="1">
    <name type="scientific">Brassica napus</name>
    <name type="common">Rape</name>
    <dbReference type="NCBI Taxonomy" id="3708"/>
    <lineage>
        <taxon>Eukaryota</taxon>
        <taxon>Viridiplantae</taxon>
        <taxon>Streptophyta</taxon>
        <taxon>Embryophyta</taxon>
        <taxon>Tracheophyta</taxon>
        <taxon>Spermatophyta</taxon>
        <taxon>Magnoliopsida</taxon>
        <taxon>eudicotyledons</taxon>
        <taxon>Gunneridae</taxon>
        <taxon>Pentapetalae</taxon>
        <taxon>rosids</taxon>
        <taxon>malvids</taxon>
        <taxon>Brassicales</taxon>
        <taxon>Brassicaceae</taxon>
        <taxon>Brassiceae</taxon>
        <taxon>Brassica</taxon>
    </lineage>
</organism>
<protein>
    <submittedName>
        <fullName evidence="1">(rape) hypothetical protein</fullName>
    </submittedName>
</protein>